<dbReference type="InterPro" id="IPR047676">
    <property type="entry name" value="FxLYD_dom"/>
</dbReference>
<dbReference type="eggNOG" id="COG4783">
    <property type="taxonomic scope" value="Bacteria"/>
</dbReference>
<keyword evidence="1" id="KW-0732">Signal</keyword>
<feature type="signal peptide" evidence="1">
    <location>
        <begin position="1"/>
        <end position="21"/>
    </location>
</feature>
<protein>
    <recommendedName>
        <fullName evidence="4">Tetratricopeptide repeat protein</fullName>
    </recommendedName>
</protein>
<dbReference type="SUPFAM" id="SSF48452">
    <property type="entry name" value="TPR-like"/>
    <property type="match status" value="1"/>
</dbReference>
<evidence type="ECO:0000313" key="2">
    <source>
        <dbReference type="EMBL" id="AMW04894.1"/>
    </source>
</evidence>
<evidence type="ECO:0000313" key="3">
    <source>
        <dbReference type="Proteomes" id="UP000076404"/>
    </source>
</evidence>
<accession>A0A143BKE1</accession>
<dbReference type="Gene3D" id="1.25.40.10">
    <property type="entry name" value="Tetratricopeptide repeat domain"/>
    <property type="match status" value="2"/>
</dbReference>
<dbReference type="RefSeq" id="WP_043581659.1">
    <property type="nucleotide sequence ID" value="NZ_CP011454.1"/>
</dbReference>
<reference evidence="2 3" key="2">
    <citation type="journal article" date="2016" name="Environ. Microbiol. Rep.">
        <title>Metagenomic evidence for the presence of phototrophic Gemmatimonadetes bacteria in diverse environments.</title>
        <authorList>
            <person name="Zeng Y."/>
            <person name="Baumbach J."/>
            <person name="Barbosa E.G."/>
            <person name="Azevedo V."/>
            <person name="Zhang C."/>
            <person name="Koblizek M."/>
        </authorList>
    </citation>
    <scope>NUCLEOTIDE SEQUENCE [LARGE SCALE GENOMIC DNA]</scope>
    <source>
        <strain evidence="2 3">AP64</strain>
    </source>
</reference>
<gene>
    <name evidence="2" type="ORF">GEMMAAP_08705</name>
</gene>
<sequence length="496" mass="53295">MKVSMWTRAAGVAFFSMVGGALSPLASQATCSVNDGSPFQLGGAKQYVIKAASSRNNDEIPKHLANAIRLLTDSPEKIKNEAGRQWLLLRAFAQFRSQHEGVFVLNRGDMGYTTNPKGSQNLLLAVDSAASALEKIAPQCAEAIKGYRQQFYGDVYNKAVASLQANQDDSAATYANLALMVSPADPRPWNVLSSVYGKQNKVDSATMAMERILALAGSDTLYKRIKQQSRYNLAVINLTKAESGAGASKDADISKARGLLEEYLKESPGEPNAAQALARALRLSGDTAAVANLFGDILSTPDKFTADQLFEAGSNAAASGRDEDAVKLFEAGFKKNPNHRNALYNYANALFSMKEAAKMGPAVQRLMTIDPNFERGWRLVAGYWQLRSRAETDAAKRKPFQDSTLYYLDKQSKVNPKVDIVASGAGRTGYQIQGSVSNGGTAAGSWTIKFEILDEAGAVVATREVAVGPIEAGSAMTFSVTVEAPKGVAFRYAPIK</sequence>
<evidence type="ECO:0008006" key="4">
    <source>
        <dbReference type="Google" id="ProtNLM"/>
    </source>
</evidence>
<dbReference type="Proteomes" id="UP000076404">
    <property type="component" value="Chromosome"/>
</dbReference>
<organism evidence="2 3">
    <name type="scientific">Gemmatimonas phototrophica</name>
    <dbReference type="NCBI Taxonomy" id="1379270"/>
    <lineage>
        <taxon>Bacteria</taxon>
        <taxon>Pseudomonadati</taxon>
        <taxon>Gemmatimonadota</taxon>
        <taxon>Gemmatimonadia</taxon>
        <taxon>Gemmatimonadales</taxon>
        <taxon>Gemmatimonadaceae</taxon>
        <taxon>Gemmatimonas</taxon>
    </lineage>
</organism>
<proteinExistence type="predicted"/>
<dbReference type="InterPro" id="IPR011990">
    <property type="entry name" value="TPR-like_helical_dom_sf"/>
</dbReference>
<dbReference type="NCBIfam" id="NF038353">
    <property type="entry name" value="FxLYD_dom"/>
    <property type="match status" value="1"/>
</dbReference>
<name>A0A143BKE1_9BACT</name>
<reference evidence="2 3" key="1">
    <citation type="journal article" date="2014" name="Proc. Natl. Acad. Sci. U.S.A.">
        <title>Functional type 2 photosynthetic reaction centers found in the rare bacterial phylum Gemmatimonadetes.</title>
        <authorList>
            <person name="Zeng Y."/>
            <person name="Feng F."/>
            <person name="Medova H."/>
            <person name="Dean J."/>
            <person name="Koblizek M."/>
        </authorList>
    </citation>
    <scope>NUCLEOTIDE SEQUENCE [LARGE SCALE GENOMIC DNA]</scope>
    <source>
        <strain evidence="2 3">AP64</strain>
    </source>
</reference>
<keyword evidence="3" id="KW-1185">Reference proteome</keyword>
<dbReference type="AlphaFoldDB" id="A0A143BKE1"/>
<feature type="chain" id="PRO_5007506507" description="Tetratricopeptide repeat protein" evidence="1">
    <location>
        <begin position="22"/>
        <end position="496"/>
    </location>
</feature>
<dbReference type="EMBL" id="CP011454">
    <property type="protein sequence ID" value="AMW04894.1"/>
    <property type="molecule type" value="Genomic_DNA"/>
</dbReference>
<dbReference type="KEGG" id="gph:GEMMAAP_08705"/>
<evidence type="ECO:0000256" key="1">
    <source>
        <dbReference type="SAM" id="SignalP"/>
    </source>
</evidence>